<dbReference type="Gene3D" id="3.30.530.20">
    <property type="match status" value="1"/>
</dbReference>
<accession>A0A097IG33</accession>
<name>A0A097IG33_9CORY</name>
<gene>
    <name evidence="3" type="ORF">CDOO_07205</name>
</gene>
<protein>
    <submittedName>
        <fullName evidence="3">Polyketide cyclase</fullName>
    </submittedName>
</protein>
<dbReference type="KEGG" id="cdo:CDOO_07205"/>
<organism evidence="3 4">
    <name type="scientific">Corynebacterium doosanense CAU 212 = DSM 45436</name>
    <dbReference type="NCBI Taxonomy" id="558173"/>
    <lineage>
        <taxon>Bacteria</taxon>
        <taxon>Bacillati</taxon>
        <taxon>Actinomycetota</taxon>
        <taxon>Actinomycetes</taxon>
        <taxon>Mycobacteriales</taxon>
        <taxon>Corynebacteriaceae</taxon>
        <taxon>Corynebacterium</taxon>
    </lineage>
</organism>
<dbReference type="SUPFAM" id="SSF55961">
    <property type="entry name" value="Bet v1-like"/>
    <property type="match status" value="1"/>
</dbReference>
<dbReference type="InterPro" id="IPR013538">
    <property type="entry name" value="ASHA1/2-like_C"/>
</dbReference>
<evidence type="ECO:0000313" key="4">
    <source>
        <dbReference type="Proteomes" id="UP000029914"/>
    </source>
</evidence>
<keyword evidence="4" id="KW-1185">Reference proteome</keyword>
<dbReference type="eggNOG" id="COG3832">
    <property type="taxonomic scope" value="Bacteria"/>
</dbReference>
<dbReference type="RefSeq" id="WP_245616205.1">
    <property type="nucleotide sequence ID" value="NZ_AQUX01000003.1"/>
</dbReference>
<dbReference type="Proteomes" id="UP000029914">
    <property type="component" value="Chromosome"/>
</dbReference>
<evidence type="ECO:0000256" key="1">
    <source>
        <dbReference type="ARBA" id="ARBA00006817"/>
    </source>
</evidence>
<sequence length="167" mass="18224">MTDKQPTGQSLATTDGALIQLSRSIAHPVDRVWEFLTDSDQLGRWYGTYTGEPGSGEVSLTFVESPDQEGKVRIDDCSPSERLAVTLLDAPGGDWTLAVALEADGDEATSLTFTQTLSDFSGAGDIGPGWEYYLDRLEAVLDDRDADSVEWAWFHPAMVEQYSVNPS</sequence>
<dbReference type="Pfam" id="PF08327">
    <property type="entry name" value="AHSA1"/>
    <property type="match status" value="1"/>
</dbReference>
<comment type="similarity">
    <text evidence="1">Belongs to the AHA1 family.</text>
</comment>
<reference evidence="3 4" key="1">
    <citation type="submission" date="2013-09" db="EMBL/GenBank/DDBJ databases">
        <title>Complete genome sequence of Corynebacterium doosanense CAU 212(T) (=DSM 45436(T)), isolated from activated sludge.</title>
        <authorList>
            <person name="Schaffert L."/>
            <person name="Albersmeier A."/>
            <person name="Kalinowski J."/>
            <person name="Ruckert C."/>
        </authorList>
    </citation>
    <scope>NUCLEOTIDE SEQUENCE [LARGE SCALE GENOMIC DNA]</scope>
    <source>
        <strain evidence="3 4">CAU 212</strain>
    </source>
</reference>
<evidence type="ECO:0000313" key="3">
    <source>
        <dbReference type="EMBL" id="AIT61062.1"/>
    </source>
</evidence>
<dbReference type="AlphaFoldDB" id="A0A097IG33"/>
<proteinExistence type="inferred from homology"/>
<dbReference type="EMBL" id="CP006764">
    <property type="protein sequence ID" value="AIT61062.1"/>
    <property type="molecule type" value="Genomic_DNA"/>
</dbReference>
<dbReference type="HOGENOM" id="CLU_108923_3_3_11"/>
<dbReference type="InterPro" id="IPR023393">
    <property type="entry name" value="START-like_dom_sf"/>
</dbReference>
<feature type="domain" description="Activator of Hsp90 ATPase homologue 1/2-like C-terminal" evidence="2">
    <location>
        <begin position="27"/>
        <end position="141"/>
    </location>
</feature>
<dbReference type="STRING" id="558173.CDOO_07205"/>
<evidence type="ECO:0000259" key="2">
    <source>
        <dbReference type="Pfam" id="PF08327"/>
    </source>
</evidence>